<dbReference type="SUPFAM" id="SSF48452">
    <property type="entry name" value="TPR-like"/>
    <property type="match status" value="1"/>
</dbReference>
<evidence type="ECO:0000256" key="4">
    <source>
        <dbReference type="ARBA" id="ARBA00022741"/>
    </source>
</evidence>
<evidence type="ECO:0000256" key="1">
    <source>
        <dbReference type="ARBA" id="ARBA00012513"/>
    </source>
</evidence>
<dbReference type="InterPro" id="IPR011990">
    <property type="entry name" value="TPR-like_helical_dom_sf"/>
</dbReference>
<keyword evidence="6 7" id="KW-0067">ATP-binding</keyword>
<dbReference type="EC" id="2.7.11.1" evidence="1"/>
<protein>
    <recommendedName>
        <fullName evidence="1">non-specific serine/threonine protein kinase</fullName>
        <ecNumber evidence="1">2.7.11.1</ecNumber>
    </recommendedName>
</protein>
<evidence type="ECO:0000256" key="6">
    <source>
        <dbReference type="ARBA" id="ARBA00022840"/>
    </source>
</evidence>
<name>A0A1H6CL88_9ACTN</name>
<evidence type="ECO:0000256" key="7">
    <source>
        <dbReference type="PROSITE-ProRule" id="PRU10141"/>
    </source>
</evidence>
<dbReference type="GO" id="GO:0004674">
    <property type="term" value="F:protein serine/threonine kinase activity"/>
    <property type="evidence" value="ECO:0007669"/>
    <property type="project" value="UniProtKB-KW"/>
</dbReference>
<dbReference type="InterPro" id="IPR008271">
    <property type="entry name" value="Ser/Thr_kinase_AS"/>
</dbReference>
<feature type="binding site" evidence="7">
    <location>
        <position position="42"/>
    </location>
    <ligand>
        <name>ATP</name>
        <dbReference type="ChEBI" id="CHEBI:30616"/>
    </ligand>
</feature>
<keyword evidence="4 7" id="KW-0547">Nucleotide-binding</keyword>
<dbReference type="PROSITE" id="PS50011">
    <property type="entry name" value="PROTEIN_KINASE_DOM"/>
    <property type="match status" value="1"/>
</dbReference>
<accession>A0A1H6CL88</accession>
<evidence type="ECO:0000256" key="2">
    <source>
        <dbReference type="ARBA" id="ARBA00022527"/>
    </source>
</evidence>
<dbReference type="PANTHER" id="PTHR43289">
    <property type="entry name" value="MITOGEN-ACTIVATED PROTEIN KINASE KINASE KINASE 20-RELATED"/>
    <property type="match status" value="1"/>
</dbReference>
<dbReference type="InterPro" id="IPR017441">
    <property type="entry name" value="Protein_kinase_ATP_BS"/>
</dbReference>
<dbReference type="PANTHER" id="PTHR43289:SF6">
    <property type="entry name" value="SERINE_THREONINE-PROTEIN KINASE NEKL-3"/>
    <property type="match status" value="1"/>
</dbReference>
<dbReference type="Pfam" id="PF00069">
    <property type="entry name" value="Pkinase"/>
    <property type="match status" value="1"/>
</dbReference>
<evidence type="ECO:0000259" key="9">
    <source>
        <dbReference type="PROSITE" id="PS50011"/>
    </source>
</evidence>
<dbReference type="SMART" id="SM00220">
    <property type="entry name" value="S_TKc"/>
    <property type="match status" value="1"/>
</dbReference>
<dbReference type="CDD" id="cd14014">
    <property type="entry name" value="STKc_PknB_like"/>
    <property type="match status" value="1"/>
</dbReference>
<keyword evidence="5 10" id="KW-0418">Kinase</keyword>
<feature type="domain" description="Protein kinase" evidence="9">
    <location>
        <begin position="13"/>
        <end position="276"/>
    </location>
</feature>
<evidence type="ECO:0000313" key="10">
    <source>
        <dbReference type="EMBL" id="SEG73463.1"/>
    </source>
</evidence>
<dbReference type="Gene3D" id="1.10.510.10">
    <property type="entry name" value="Transferase(Phosphotransferase) domain 1"/>
    <property type="match status" value="1"/>
</dbReference>
<keyword evidence="2 10" id="KW-0723">Serine/threonine-protein kinase</keyword>
<keyword evidence="11" id="KW-1185">Reference proteome</keyword>
<evidence type="ECO:0000256" key="5">
    <source>
        <dbReference type="ARBA" id="ARBA00022777"/>
    </source>
</evidence>
<dbReference type="EMBL" id="FNVU01000009">
    <property type="protein sequence ID" value="SEG73463.1"/>
    <property type="molecule type" value="Genomic_DNA"/>
</dbReference>
<organism evidence="10 11">
    <name type="scientific">Actinacidiphila yanglinensis</name>
    <dbReference type="NCBI Taxonomy" id="310779"/>
    <lineage>
        <taxon>Bacteria</taxon>
        <taxon>Bacillati</taxon>
        <taxon>Actinomycetota</taxon>
        <taxon>Actinomycetes</taxon>
        <taxon>Kitasatosporales</taxon>
        <taxon>Streptomycetaceae</taxon>
        <taxon>Actinacidiphila</taxon>
    </lineage>
</organism>
<dbReference type="PROSITE" id="PS00107">
    <property type="entry name" value="PROTEIN_KINASE_ATP"/>
    <property type="match status" value="1"/>
</dbReference>
<dbReference type="Gene3D" id="3.30.200.20">
    <property type="entry name" value="Phosphorylase Kinase, domain 1"/>
    <property type="match status" value="1"/>
</dbReference>
<dbReference type="GO" id="GO:0005524">
    <property type="term" value="F:ATP binding"/>
    <property type="evidence" value="ECO:0007669"/>
    <property type="project" value="UniProtKB-UniRule"/>
</dbReference>
<dbReference type="InterPro" id="IPR011009">
    <property type="entry name" value="Kinase-like_dom_sf"/>
</dbReference>
<dbReference type="SUPFAM" id="SSF56112">
    <property type="entry name" value="Protein kinase-like (PK-like)"/>
    <property type="match status" value="1"/>
</dbReference>
<reference evidence="10 11" key="1">
    <citation type="submission" date="2016-10" db="EMBL/GenBank/DDBJ databases">
        <authorList>
            <person name="de Groot N.N."/>
        </authorList>
    </citation>
    <scope>NUCLEOTIDE SEQUENCE [LARGE SCALE GENOMIC DNA]</scope>
    <source>
        <strain evidence="10 11">CGMCC 4.2023</strain>
    </source>
</reference>
<evidence type="ECO:0000313" key="11">
    <source>
        <dbReference type="Proteomes" id="UP000236754"/>
    </source>
</evidence>
<dbReference type="OrthoDB" id="9801841at2"/>
<dbReference type="Proteomes" id="UP000236754">
    <property type="component" value="Unassembled WGS sequence"/>
</dbReference>
<gene>
    <name evidence="10" type="ORF">SAMN05216223_109117</name>
</gene>
<dbReference type="InterPro" id="IPR000719">
    <property type="entry name" value="Prot_kinase_dom"/>
</dbReference>
<proteinExistence type="predicted"/>
<evidence type="ECO:0000256" key="8">
    <source>
        <dbReference type="SAM" id="MobiDB-lite"/>
    </source>
</evidence>
<dbReference type="Gene3D" id="1.25.40.10">
    <property type="entry name" value="Tetratricopeptide repeat domain"/>
    <property type="match status" value="1"/>
</dbReference>
<feature type="region of interest" description="Disordered" evidence="8">
    <location>
        <begin position="176"/>
        <end position="195"/>
    </location>
</feature>
<dbReference type="AlphaFoldDB" id="A0A1H6CL88"/>
<dbReference type="PROSITE" id="PS00108">
    <property type="entry name" value="PROTEIN_KINASE_ST"/>
    <property type="match status" value="1"/>
</dbReference>
<sequence>MTAAAGGLLGNRYRLLRPLGAGGSSRVYEAEDLTLGRRVAVKVLRLLDGLTIDPMVLERFRRESETLARISSSAVVRVQDAGVDASSSTPFLVMELLDGVELLTLVEREGALPVEVVETVAASICAGLEVVHEAGVVHRDVKPSNVMVTRSGRVVLHDFGLSRVLDTTPVTGLGDVVGTPRHLPPESMRGATPRPTADMYGLGTCMFTMLTGHEPFPDEEEIAGIVYQVVDVGVPRLTGTAGIPDRLAALVDSLTERDPSRRPGNAAEVLSTLPFGSAPETTQLLRDMVARCVRDDAVASVHHAMPAPAPEDRTVAVPDAQTRTGYPELLRDTDVTLVRPSATGEQPAAQWPTAAAGSEPLGLSGTTQQMVMSGMTEPKATSRLREAVTLVHRGDLQDAVRILGTLARVCPTSLGRDHPTTLAAQFWQAMCLSRLGAGGEAVALFSAVSERCEAERGTGRA</sequence>
<evidence type="ECO:0000256" key="3">
    <source>
        <dbReference type="ARBA" id="ARBA00022679"/>
    </source>
</evidence>
<dbReference type="RefSeq" id="WP_103887625.1">
    <property type="nucleotide sequence ID" value="NZ_FNVU01000009.1"/>
</dbReference>
<keyword evidence="3" id="KW-0808">Transferase</keyword>